<name>A0A919CNT7_9PROT</name>
<sequence length="105" mass="11157">MAKFAFIYRGGQPFRTPEDGRAHMERWHAWRDGLGEAYVCPGMPFSAAVTVTASGTREGSGEVPLSGVSIVEAASLEAAQEMARACPHLGIGGDIIVAQGMDMEM</sequence>
<dbReference type="Gene3D" id="3.30.70.1060">
    <property type="entry name" value="Dimeric alpha+beta barrel"/>
    <property type="match status" value="1"/>
</dbReference>
<dbReference type="EMBL" id="BMZS01000003">
    <property type="protein sequence ID" value="GHD45641.1"/>
    <property type="molecule type" value="Genomic_DNA"/>
</dbReference>
<organism evidence="1 2">
    <name type="scientific">Thalassobaculum fulvum</name>
    <dbReference type="NCBI Taxonomy" id="1633335"/>
    <lineage>
        <taxon>Bacteria</taxon>
        <taxon>Pseudomonadati</taxon>
        <taxon>Pseudomonadota</taxon>
        <taxon>Alphaproteobacteria</taxon>
        <taxon>Rhodospirillales</taxon>
        <taxon>Thalassobaculaceae</taxon>
        <taxon>Thalassobaculum</taxon>
    </lineage>
</organism>
<dbReference type="AlphaFoldDB" id="A0A919CNT7"/>
<accession>A0A919CNT7</accession>
<reference evidence="1" key="2">
    <citation type="submission" date="2020-09" db="EMBL/GenBank/DDBJ databases">
        <authorList>
            <person name="Sun Q."/>
            <person name="Kim S."/>
        </authorList>
    </citation>
    <scope>NUCLEOTIDE SEQUENCE</scope>
    <source>
        <strain evidence="1">KCTC 42651</strain>
    </source>
</reference>
<evidence type="ECO:0008006" key="3">
    <source>
        <dbReference type="Google" id="ProtNLM"/>
    </source>
</evidence>
<dbReference type="RefSeq" id="WP_189988222.1">
    <property type="nucleotide sequence ID" value="NZ_BMZS01000003.1"/>
</dbReference>
<evidence type="ECO:0000313" key="2">
    <source>
        <dbReference type="Proteomes" id="UP000630353"/>
    </source>
</evidence>
<comment type="caution">
    <text evidence="1">The sequence shown here is derived from an EMBL/GenBank/DDBJ whole genome shotgun (WGS) entry which is preliminary data.</text>
</comment>
<reference evidence="1" key="1">
    <citation type="journal article" date="2014" name="Int. J. Syst. Evol. Microbiol.">
        <title>Complete genome sequence of Corynebacterium casei LMG S-19264T (=DSM 44701T), isolated from a smear-ripened cheese.</title>
        <authorList>
            <consortium name="US DOE Joint Genome Institute (JGI-PGF)"/>
            <person name="Walter F."/>
            <person name="Albersmeier A."/>
            <person name="Kalinowski J."/>
            <person name="Ruckert C."/>
        </authorList>
    </citation>
    <scope>NUCLEOTIDE SEQUENCE</scope>
    <source>
        <strain evidence="1">KCTC 42651</strain>
    </source>
</reference>
<gene>
    <name evidence="1" type="ORF">GCM10017083_13840</name>
</gene>
<evidence type="ECO:0000313" key="1">
    <source>
        <dbReference type="EMBL" id="GHD45641.1"/>
    </source>
</evidence>
<protein>
    <recommendedName>
        <fullName evidence="3">YCII-related domain-containing protein</fullName>
    </recommendedName>
</protein>
<keyword evidence="2" id="KW-1185">Reference proteome</keyword>
<dbReference type="Proteomes" id="UP000630353">
    <property type="component" value="Unassembled WGS sequence"/>
</dbReference>
<dbReference type="SUPFAM" id="SSF54909">
    <property type="entry name" value="Dimeric alpha+beta barrel"/>
    <property type="match status" value="1"/>
</dbReference>
<proteinExistence type="predicted"/>
<dbReference type="InterPro" id="IPR011008">
    <property type="entry name" value="Dimeric_a/b-barrel"/>
</dbReference>